<dbReference type="EMBL" id="JAGPYM010000019">
    <property type="protein sequence ID" value="KAH6884946.1"/>
    <property type="molecule type" value="Genomic_DNA"/>
</dbReference>
<dbReference type="InterPro" id="IPR052766">
    <property type="entry name" value="S41A_metabolite_peptidase"/>
</dbReference>
<evidence type="ECO:0000313" key="5">
    <source>
        <dbReference type="Proteomes" id="UP000777438"/>
    </source>
</evidence>
<dbReference type="Gene3D" id="3.90.226.10">
    <property type="entry name" value="2-enoyl-CoA Hydratase, Chain A, domain 1"/>
    <property type="match status" value="1"/>
</dbReference>
<keyword evidence="5" id="KW-1185">Reference proteome</keyword>
<dbReference type="PANTHER" id="PTHR37049">
    <property type="entry name" value="PEPTIDASE S41 FAMILY PROTEIN"/>
    <property type="match status" value="1"/>
</dbReference>
<dbReference type="OrthoDB" id="27214at2759"/>
<dbReference type="InterPro" id="IPR029045">
    <property type="entry name" value="ClpP/crotonase-like_dom_sf"/>
</dbReference>
<dbReference type="GO" id="GO:0006508">
    <property type="term" value="P:proteolysis"/>
    <property type="evidence" value="ECO:0007669"/>
    <property type="project" value="InterPro"/>
</dbReference>
<evidence type="ECO:0000256" key="2">
    <source>
        <dbReference type="SAM" id="SignalP"/>
    </source>
</evidence>
<evidence type="ECO:0000313" key="4">
    <source>
        <dbReference type="EMBL" id="KAH6884946.1"/>
    </source>
</evidence>
<dbReference type="InterPro" id="IPR056186">
    <property type="entry name" value="PDZ_CPAF-rel"/>
</dbReference>
<name>A0A9P9APQ7_9HYPO</name>
<gene>
    <name evidence="4" type="ORF">B0T10DRAFT_409367</name>
</gene>
<dbReference type="GO" id="GO:0008236">
    <property type="term" value="F:serine-type peptidase activity"/>
    <property type="evidence" value="ECO:0007669"/>
    <property type="project" value="InterPro"/>
</dbReference>
<evidence type="ECO:0000259" key="3">
    <source>
        <dbReference type="Pfam" id="PF23658"/>
    </source>
</evidence>
<dbReference type="Proteomes" id="UP000777438">
    <property type="component" value="Unassembled WGS sequence"/>
</dbReference>
<keyword evidence="2" id="KW-0732">Signal</keyword>
<comment type="caution">
    <text evidence="4">The sequence shown here is derived from an EMBL/GenBank/DDBJ whole genome shotgun (WGS) entry which is preliminary data.</text>
</comment>
<reference evidence="4 5" key="1">
    <citation type="journal article" date="2021" name="Nat. Commun.">
        <title>Genetic determinants of endophytism in the Arabidopsis root mycobiome.</title>
        <authorList>
            <person name="Mesny F."/>
            <person name="Miyauchi S."/>
            <person name="Thiergart T."/>
            <person name="Pickel B."/>
            <person name="Atanasova L."/>
            <person name="Karlsson M."/>
            <person name="Huettel B."/>
            <person name="Barry K.W."/>
            <person name="Haridas S."/>
            <person name="Chen C."/>
            <person name="Bauer D."/>
            <person name="Andreopoulos W."/>
            <person name="Pangilinan J."/>
            <person name="LaButti K."/>
            <person name="Riley R."/>
            <person name="Lipzen A."/>
            <person name="Clum A."/>
            <person name="Drula E."/>
            <person name="Henrissat B."/>
            <person name="Kohler A."/>
            <person name="Grigoriev I.V."/>
            <person name="Martin F.M."/>
            <person name="Hacquard S."/>
        </authorList>
    </citation>
    <scope>NUCLEOTIDE SEQUENCE [LARGE SCALE GENOMIC DNA]</scope>
    <source>
        <strain evidence="4 5">MPI-CAGE-CH-0241</strain>
    </source>
</reference>
<proteinExistence type="predicted"/>
<evidence type="ECO:0000256" key="1">
    <source>
        <dbReference type="SAM" id="MobiDB-lite"/>
    </source>
</evidence>
<dbReference type="AlphaFoldDB" id="A0A9P9APQ7"/>
<feature type="chain" id="PRO_5040153728" description="CPAF-like PDZ domain-containing protein" evidence="2">
    <location>
        <begin position="17"/>
        <end position="740"/>
    </location>
</feature>
<dbReference type="Pfam" id="PF23658">
    <property type="entry name" value="PDZ_CPAF_rel"/>
    <property type="match status" value="1"/>
</dbReference>
<sequence length="740" mass="81224">MYCGLALFALASLAIAIPAPLDFTKQERSLPSGFDYRDLLARDEEPCKILSKAYKEKLGEPGKRVLLDVPPSIGIACLKSVPVDKKRDLELLDYLIPFVEFQSTLEVLDDPPEEYLLPGVDVLGGIEVIRSTLKKDGYLNQYDMMKELQSLFVAAHDTHFHYFSGLLSVMGFNRPGFKFVSLSSDGVRLPETFMTTGAIRGNKSELEYHPSAVSSIDGTPVTKWLEDNSMYTIAGCQDPDALYNTQFYSLPGAANSRDGGIMGTEFEIPDSHTVKFRNGTVLIVQNQIIIPAASDFTNIETGEDVHNAFEVPPTTTSTAAESEPTTTGTLTSTAEKVAPTTDHIPNYPYPVKKHSMDSIAGYFLNDTGYEDVAVLSILSFVPLNAEITADKVDDYVLEARDLLSYFLKKAKADNRDKLVIDVSANGGGNLVLVREVYRLLFPDGKFNAWDRWPVTPFLDIASSIDYESMANYLYGGSLPINVEGEQITSREEWFGPYTLKSGQNMTDACHNDYNLPWDAESLYYNGVRKNDTVIEEALFKPENILVVTDGFCGSACTILTGLLTRNYGIRTLALGGRPVNQAMQAMGGVKGTLSYSRQQIVSAVATFVQSVEDNDEAIAILDKASGLLPSLEDPPLLDTGKGINVNGLSSYTEDSLDGYPVHFRYEAANCRLFYTKTMLADMSEQWRRAVGVAWKGAQCVSGSTTNSDGTMGNKPPKFESRVRSTAKGVTNPGWPKAGEE</sequence>
<organism evidence="4 5">
    <name type="scientific">Thelonectria olida</name>
    <dbReference type="NCBI Taxonomy" id="1576542"/>
    <lineage>
        <taxon>Eukaryota</taxon>
        <taxon>Fungi</taxon>
        <taxon>Dikarya</taxon>
        <taxon>Ascomycota</taxon>
        <taxon>Pezizomycotina</taxon>
        <taxon>Sordariomycetes</taxon>
        <taxon>Hypocreomycetidae</taxon>
        <taxon>Hypocreales</taxon>
        <taxon>Nectriaceae</taxon>
        <taxon>Thelonectria</taxon>
    </lineage>
</organism>
<feature type="domain" description="CPAF-like PDZ" evidence="3">
    <location>
        <begin position="174"/>
        <end position="292"/>
    </location>
</feature>
<protein>
    <recommendedName>
        <fullName evidence="3">CPAF-like PDZ domain-containing protein</fullName>
    </recommendedName>
</protein>
<dbReference type="SUPFAM" id="SSF52096">
    <property type="entry name" value="ClpP/crotonase"/>
    <property type="match status" value="1"/>
</dbReference>
<feature type="signal peptide" evidence="2">
    <location>
        <begin position="1"/>
        <end position="16"/>
    </location>
</feature>
<dbReference type="PANTHER" id="PTHR37049:SF4">
    <property type="entry name" value="RHODANESE DOMAIN-CONTAINING PROTEIN"/>
    <property type="match status" value="1"/>
</dbReference>
<accession>A0A9P9APQ7</accession>
<feature type="region of interest" description="Disordered" evidence="1">
    <location>
        <begin position="702"/>
        <end position="740"/>
    </location>
</feature>